<keyword evidence="2" id="KW-1185">Reference proteome</keyword>
<dbReference type="GeneID" id="60332012"/>
<reference evidence="1 2" key="1">
    <citation type="submission" date="2019-08" db="EMBL/GenBank/DDBJ databases">
        <authorList>
            <person name="Garza N."/>
            <person name="Spicak I."/>
            <person name="Bhardwaj A."/>
            <person name="Birdinc S."/>
            <person name="Bormett K."/>
            <person name="Burke B."/>
            <person name="Callin M."/>
            <person name="Chagpar M."/>
            <person name="Cline E."/>
            <person name="Crank I."/>
            <person name="Damge R."/>
            <person name="Dejoie J."/>
            <person name="Delisi D."/>
            <person name="Everett N."/>
            <person name="Fu C."/>
            <person name="Garimella S."/>
            <person name="Georgiev A.N."/>
            <person name="Hand M."/>
            <person name="Harris A."/>
            <person name="Howard B."/>
            <person name="Ischinger J."/>
            <person name="Jaeger M."/>
            <person name="Jammer K."/>
            <person name="Jang J."/>
            <person name="Jiang C."/>
            <person name="Johnson L."/>
            <person name="Jones C."/>
            <person name="Joseph G."/>
            <person name="Kim E.B."/>
            <person name="Lietzke E."/>
            <person name="Liu S."/>
            <person name="Liu M."/>
            <person name="Martinez E."/>
            <person name="Martinez M."/>
            <person name="Mavrenovic B."/>
            <person name="Mccrea K."/>
            <person name="Mehling M."/>
            <person name="Murphy A."/>
            <person name="Myers K."/>
            <person name="Nguyen Q."/>
            <person name="O'Neill M."/>
            <person name="Oparah L."/>
            <person name="Pandolfi P."/>
            <person name="Patil N."/>
            <person name="Pineau M."/>
            <person name="San M.L.O.P.E.Z."/>
            <person name="Sanders E."/>
            <person name="Selvia G."/>
            <person name="Snyder K."/>
            <person name="Sorrell T."/>
            <person name="Torres S."/>
            <person name="Trigg L."/>
            <person name="Troyer K."/>
            <person name="Turner K."/>
            <person name="Vu B."/>
            <person name="Wilson R."/>
            <person name="Wollensak R."/>
            <person name="Wyss Y.T."/>
            <person name="Yoo E."/>
            <person name="Zhao N."/>
            <person name="Bell S.K."/>
            <person name="Chan J.Y."/>
            <person name="Kerstiens E.A."/>
            <person name="Krampen J.M."/>
            <person name="Larson A.M."/>
            <person name="Reuhs M.P."/>
            <person name="Rickus G."/>
            <person name="Riedel J.T."/>
            <person name="Sanchez C."/>
            <person name="Smith G.V."/>
            <person name="Okekeogbu I.O."/>
            <person name="Clase K.L."/>
            <person name="Gurney S.M.R."/>
            <person name="Garlena R.A."/>
            <person name="Russell D.A."/>
            <person name="Pope W.H."/>
            <person name="Jacobs-Sera D."/>
            <person name="Hatfull G.F."/>
        </authorList>
    </citation>
    <scope>NUCLEOTIDE SEQUENCE [LARGE SCALE GENOMIC DNA]</scope>
</reference>
<evidence type="ECO:0000313" key="1">
    <source>
        <dbReference type="EMBL" id="QFG04910.1"/>
    </source>
</evidence>
<protein>
    <submittedName>
        <fullName evidence="1">Uncharacterized protein</fullName>
    </submittedName>
</protein>
<dbReference type="KEGG" id="vg:60332012"/>
<dbReference type="EMBL" id="MN310545">
    <property type="protein sequence ID" value="QFG04910.1"/>
    <property type="molecule type" value="Genomic_DNA"/>
</dbReference>
<sequence>MSGETLWQFLAADYYGLKPTNLTETNVGDEVSIVLPNGEVRLFRATHREGDTVTFVDARYSSYGEAYMHARHEPHFDLTEIARRCAEHVGSVVQSEPNQEGETNV</sequence>
<proteinExistence type="predicted"/>
<gene>
    <name evidence="1" type="primary">85</name>
    <name evidence="1" type="ORF">SEA_NITZEL_85</name>
</gene>
<evidence type="ECO:0000313" key="2">
    <source>
        <dbReference type="Proteomes" id="UP000327190"/>
    </source>
</evidence>
<dbReference type="Proteomes" id="UP000327190">
    <property type="component" value="Segment"/>
</dbReference>
<accession>A0A5J6T6A5</accession>
<organism evidence="1 2">
    <name type="scientific">Mycobacterium phage Nitzel</name>
    <dbReference type="NCBI Taxonomy" id="2652404"/>
    <lineage>
        <taxon>Viruses</taxon>
        <taxon>Duplodnaviria</taxon>
        <taxon>Heunggongvirae</taxon>
        <taxon>Uroviricota</taxon>
        <taxon>Caudoviricetes</taxon>
        <taxon>Gracegardnervirinae</taxon>
        <taxon>Cheoctovirus</taxon>
        <taxon>Cheoctovirus nitzel</taxon>
    </lineage>
</organism>
<name>A0A5J6T6A5_9CAUD</name>
<dbReference type="RefSeq" id="YP_009960460.1">
    <property type="nucleotide sequence ID" value="NC_051690.1"/>
</dbReference>